<dbReference type="RefSeq" id="WP_258815943.1">
    <property type="nucleotide sequence ID" value="NZ_JANUGW010000004.1"/>
</dbReference>
<reference evidence="12 13" key="1">
    <citation type="submission" date="2022-08" db="EMBL/GenBank/DDBJ databases">
        <title>Reclassification of Massilia species as members of the genera Telluria, Duganella, Pseudoduganella, Mokoshia gen. nov. and Zemynaea gen. nov. using orthogonal and non-orthogonal genome-based approaches.</title>
        <authorList>
            <person name="Bowman J.P."/>
        </authorList>
    </citation>
    <scope>NUCLEOTIDE SEQUENCE [LARGE SCALE GENOMIC DNA]</scope>
    <source>
        <strain evidence="12 13">JCM 31316</strain>
    </source>
</reference>
<name>A0ABT1ZN61_9BURK</name>
<feature type="compositionally biased region" description="Basic and acidic residues" evidence="11">
    <location>
        <begin position="60"/>
        <end position="77"/>
    </location>
</feature>
<accession>A0ABT1ZN61</accession>
<keyword evidence="13" id="KW-1185">Reference proteome</keyword>
<keyword evidence="4" id="KW-1003">Cell membrane</keyword>
<proteinExistence type="inferred from homology"/>
<evidence type="ECO:0000313" key="12">
    <source>
        <dbReference type="EMBL" id="MCS0581336.1"/>
    </source>
</evidence>
<dbReference type="Pfam" id="PF03748">
    <property type="entry name" value="FliL"/>
    <property type="match status" value="1"/>
</dbReference>
<evidence type="ECO:0000256" key="5">
    <source>
        <dbReference type="ARBA" id="ARBA00022500"/>
    </source>
</evidence>
<keyword evidence="7 10" id="KW-0283">Flagellar rotation</keyword>
<evidence type="ECO:0000256" key="9">
    <source>
        <dbReference type="ARBA" id="ARBA00023136"/>
    </source>
</evidence>
<dbReference type="EMBL" id="JANUGW010000004">
    <property type="protein sequence ID" value="MCS0581336.1"/>
    <property type="molecule type" value="Genomic_DNA"/>
</dbReference>
<keyword evidence="12" id="KW-0966">Cell projection</keyword>
<keyword evidence="5 10" id="KW-0145">Chemotaxis</keyword>
<evidence type="ECO:0000256" key="11">
    <source>
        <dbReference type="SAM" id="MobiDB-lite"/>
    </source>
</evidence>
<protein>
    <recommendedName>
        <fullName evidence="10">Flagellar protein FliL</fullName>
    </recommendedName>
</protein>
<evidence type="ECO:0000256" key="1">
    <source>
        <dbReference type="ARBA" id="ARBA00002254"/>
    </source>
</evidence>
<evidence type="ECO:0000313" key="13">
    <source>
        <dbReference type="Proteomes" id="UP001204151"/>
    </source>
</evidence>
<dbReference type="NCBIfam" id="NF005435">
    <property type="entry name" value="PRK07021.1"/>
    <property type="match status" value="1"/>
</dbReference>
<evidence type="ECO:0000256" key="4">
    <source>
        <dbReference type="ARBA" id="ARBA00022475"/>
    </source>
</evidence>
<dbReference type="PANTHER" id="PTHR35091">
    <property type="entry name" value="FLAGELLAR PROTEIN FLIL"/>
    <property type="match status" value="1"/>
</dbReference>
<feature type="region of interest" description="Disordered" evidence="11">
    <location>
        <begin position="56"/>
        <end position="77"/>
    </location>
</feature>
<keyword evidence="10" id="KW-0997">Cell inner membrane</keyword>
<feature type="transmembrane region" description="Helical" evidence="10">
    <location>
        <begin position="26"/>
        <end position="48"/>
    </location>
</feature>
<comment type="similarity">
    <text evidence="3 10">Belongs to the FliL family.</text>
</comment>
<keyword evidence="9 10" id="KW-0472">Membrane</keyword>
<comment type="caution">
    <text evidence="12">The sequence shown here is derived from an EMBL/GenBank/DDBJ whole genome shotgun (WGS) entry which is preliminary data.</text>
</comment>
<keyword evidence="8 10" id="KW-1133">Transmembrane helix</keyword>
<organism evidence="12 13">
    <name type="scientific">Massilia pinisoli</name>
    <dbReference type="NCBI Taxonomy" id="1772194"/>
    <lineage>
        <taxon>Bacteria</taxon>
        <taxon>Pseudomonadati</taxon>
        <taxon>Pseudomonadota</taxon>
        <taxon>Betaproteobacteria</taxon>
        <taxon>Burkholderiales</taxon>
        <taxon>Oxalobacteraceae</taxon>
        <taxon>Telluria group</taxon>
        <taxon>Massilia</taxon>
    </lineage>
</organism>
<comment type="function">
    <text evidence="1 10">Controls the rotational direction of flagella during chemotaxis.</text>
</comment>
<evidence type="ECO:0000256" key="6">
    <source>
        <dbReference type="ARBA" id="ARBA00022692"/>
    </source>
</evidence>
<evidence type="ECO:0000256" key="2">
    <source>
        <dbReference type="ARBA" id="ARBA00004162"/>
    </source>
</evidence>
<dbReference type="Proteomes" id="UP001204151">
    <property type="component" value="Unassembled WGS sequence"/>
</dbReference>
<keyword evidence="12" id="KW-0282">Flagellum</keyword>
<keyword evidence="12" id="KW-0969">Cilium</keyword>
<keyword evidence="6 10" id="KW-0812">Transmembrane</keyword>
<dbReference type="PANTHER" id="PTHR35091:SF2">
    <property type="entry name" value="FLAGELLAR PROTEIN FLIL"/>
    <property type="match status" value="1"/>
</dbReference>
<dbReference type="InterPro" id="IPR005503">
    <property type="entry name" value="FliL"/>
</dbReference>
<evidence type="ECO:0000256" key="8">
    <source>
        <dbReference type="ARBA" id="ARBA00022989"/>
    </source>
</evidence>
<evidence type="ECO:0000256" key="10">
    <source>
        <dbReference type="RuleBase" id="RU364125"/>
    </source>
</evidence>
<sequence>MKANPKIKADPKADAAPAAASGKGKLFIMIGAAVLVLALGAGAGWYFMHKGGDDSAAAEPAKKEHASDKKAKKKSEAKPEYIAVEPFTVNLQPEHGDQYLQVAFTLQVNSPEQVELIKANMAKVRSRVLLLLSGKKASEISTVEGKQQLAGEILAAVNAPFEEHGDEQEVADVLFTSFIIQ</sequence>
<evidence type="ECO:0000256" key="3">
    <source>
        <dbReference type="ARBA" id="ARBA00008281"/>
    </source>
</evidence>
<comment type="subcellular location">
    <subcellularLocation>
        <location evidence="10">Cell inner membrane</location>
    </subcellularLocation>
    <subcellularLocation>
        <location evidence="2">Cell membrane</location>
        <topology evidence="2">Single-pass membrane protein</topology>
    </subcellularLocation>
</comment>
<evidence type="ECO:0000256" key="7">
    <source>
        <dbReference type="ARBA" id="ARBA00022779"/>
    </source>
</evidence>
<gene>
    <name evidence="12" type="primary">fliL</name>
    <name evidence="12" type="ORF">NX784_07005</name>
</gene>